<sequence length="521" mass="57432">MSFPKGLRLAFSFLGIPAGIGVGAHQITDYYSSLMDFSGTFFLVKVTEGLFDKGIPVVPKDVEKAVDAILKQKQQALELIKKKRIRPLLEDLDDDLADQSEEDGHTTNRVRRETTGNIIQQVSEISQVSQTSTQQIFGAGERKFWCRYFDYSGGKENVILEYDPYCTMYNIFDVKGGAGAKKVDTSTSNAETNVVINLTGLQGKTSSLVGKELKSNDEFKKNGYYLLKLDKTKIPNANSSFTIELSEPGDGKRHSERVYHKKIATLKIQAELNGDPWEDVKFNFPSALPSSQLILKKVENVIATTVDSSSSSSSSSSPSEGEDVSYYFKSSNGNPDKLFVEEAWSLGSNGGSSSGGGTGGVSELSKKFDLSSLDKEPLEGFKSDQGKKAEGAQNGDNKHYLFNNYSDFWNYKVGDMITLYKSTQSKARRKRREAAETGKEEAQATFQVVSGALTYSYLSPRCVTKENKAKKEFKPNLRKESGGLLEIEAAKKKGYCKVKEGLPNHLLILIGYQGDSPATKK</sequence>
<accession>A0ABM5P219</accession>
<name>A0ABM5P219_9MOLU</name>
<keyword evidence="3" id="KW-1185">Reference proteome</keyword>
<gene>
    <name evidence="2" type="ORF">OVS_02910</name>
</gene>
<proteinExistence type="predicted"/>
<evidence type="ECO:0000256" key="1">
    <source>
        <dbReference type="SAM" id="MobiDB-lite"/>
    </source>
</evidence>
<reference evidence="2 3" key="1">
    <citation type="journal article" date="2014" name="Genome Announc.">
        <title>Complete Genome Sequence of Mycoplasma ovis Strain Michigan, a Hemoplasma of Sheep with Two Distinct 16S rRNA Genes.</title>
        <authorList>
            <person name="Deshuillers P.L."/>
            <person name="Santos A.P."/>
            <person name="do Nascimento N.C."/>
            <person name="Hampel J.A."/>
            <person name="Bergin I.L."/>
            <person name="Dyson M.C."/>
            <person name="Messick J.B."/>
        </authorList>
    </citation>
    <scope>NUCLEOTIDE SEQUENCE [LARGE SCALE GENOMIC DNA]</scope>
    <source>
        <strain evidence="2 3">Michigan</strain>
    </source>
</reference>
<feature type="compositionally biased region" description="Basic and acidic residues" evidence="1">
    <location>
        <begin position="377"/>
        <end position="390"/>
    </location>
</feature>
<feature type="region of interest" description="Disordered" evidence="1">
    <location>
        <begin position="377"/>
        <end position="396"/>
    </location>
</feature>
<feature type="region of interest" description="Disordered" evidence="1">
    <location>
        <begin position="306"/>
        <end position="327"/>
    </location>
</feature>
<dbReference type="Proteomes" id="UP000018745">
    <property type="component" value="Chromosome"/>
</dbReference>
<evidence type="ECO:0000313" key="2">
    <source>
        <dbReference type="EMBL" id="AHC40372.1"/>
    </source>
</evidence>
<protein>
    <submittedName>
        <fullName evidence="2">Uncharacterized protein</fullName>
    </submittedName>
</protein>
<dbReference type="RefSeq" id="WP_024071351.1">
    <property type="nucleotide sequence ID" value="NC_023062.1"/>
</dbReference>
<dbReference type="EMBL" id="CP006935">
    <property type="protein sequence ID" value="AHC40372.1"/>
    <property type="molecule type" value="Genomic_DNA"/>
</dbReference>
<organism evidence="2 3">
    <name type="scientific">Mycoplasma ovis str. Michigan</name>
    <dbReference type="NCBI Taxonomy" id="1415773"/>
    <lineage>
        <taxon>Bacteria</taxon>
        <taxon>Bacillati</taxon>
        <taxon>Mycoplasmatota</taxon>
        <taxon>Mollicutes</taxon>
        <taxon>Mycoplasmataceae</taxon>
        <taxon>Mycoplasma</taxon>
    </lineage>
</organism>
<feature type="compositionally biased region" description="Low complexity" evidence="1">
    <location>
        <begin position="308"/>
        <end position="319"/>
    </location>
</feature>
<evidence type="ECO:0000313" key="3">
    <source>
        <dbReference type="Proteomes" id="UP000018745"/>
    </source>
</evidence>